<reference evidence="1" key="1">
    <citation type="journal article" date="2019" name="Sci. Rep.">
        <title>Draft genome of Tanacetum cinerariifolium, the natural source of mosquito coil.</title>
        <authorList>
            <person name="Yamashiro T."/>
            <person name="Shiraishi A."/>
            <person name="Satake H."/>
            <person name="Nakayama K."/>
        </authorList>
    </citation>
    <scope>NUCLEOTIDE SEQUENCE</scope>
</reference>
<evidence type="ECO:0000313" key="1">
    <source>
        <dbReference type="EMBL" id="GFC98478.1"/>
    </source>
</evidence>
<accession>A0A699SM89</accession>
<proteinExistence type="predicted"/>
<name>A0A699SM89_TANCI</name>
<gene>
    <name evidence="1" type="ORF">Tci_870448</name>
</gene>
<dbReference type="EMBL" id="BKCJ011172379">
    <property type="protein sequence ID" value="GFC98478.1"/>
    <property type="molecule type" value="Genomic_DNA"/>
</dbReference>
<protein>
    <submittedName>
        <fullName evidence="1">Uncharacterized protein</fullName>
    </submittedName>
</protein>
<comment type="caution">
    <text evidence="1">The sequence shown here is derived from an EMBL/GenBank/DDBJ whole genome shotgun (WGS) entry which is preliminary data.</text>
</comment>
<organism evidence="1">
    <name type="scientific">Tanacetum cinerariifolium</name>
    <name type="common">Dalmatian daisy</name>
    <name type="synonym">Chrysanthemum cinerariifolium</name>
    <dbReference type="NCBI Taxonomy" id="118510"/>
    <lineage>
        <taxon>Eukaryota</taxon>
        <taxon>Viridiplantae</taxon>
        <taxon>Streptophyta</taxon>
        <taxon>Embryophyta</taxon>
        <taxon>Tracheophyta</taxon>
        <taxon>Spermatophyta</taxon>
        <taxon>Magnoliopsida</taxon>
        <taxon>eudicotyledons</taxon>
        <taxon>Gunneridae</taxon>
        <taxon>Pentapetalae</taxon>
        <taxon>asterids</taxon>
        <taxon>campanulids</taxon>
        <taxon>Asterales</taxon>
        <taxon>Asteraceae</taxon>
        <taxon>Asteroideae</taxon>
        <taxon>Anthemideae</taxon>
        <taxon>Anthemidinae</taxon>
        <taxon>Tanacetum</taxon>
    </lineage>
</organism>
<sequence length="116" mass="13832">MGYYFYYPPENKIVVERYTDFLEKDFILQKESGRIVELEDEYIYLPKTLANILLRKKFLPQLSFKKRMLFPFVDLLGDLNEYANYKAALSDPEFEKWLVAMNAKMHLCMIIKSGDL</sequence>
<dbReference type="AlphaFoldDB" id="A0A699SM89"/>